<dbReference type="InterPro" id="IPR051261">
    <property type="entry name" value="NLR"/>
</dbReference>
<evidence type="ECO:0000256" key="3">
    <source>
        <dbReference type="ARBA" id="ARBA00022741"/>
    </source>
</evidence>
<feature type="region of interest" description="Disordered" evidence="5">
    <location>
        <begin position="270"/>
        <end position="301"/>
    </location>
</feature>
<evidence type="ECO:0000313" key="8">
    <source>
        <dbReference type="Proteomes" id="UP001460270"/>
    </source>
</evidence>
<dbReference type="Gene3D" id="3.80.10.10">
    <property type="entry name" value="Ribonuclease Inhibitor"/>
    <property type="match status" value="1"/>
</dbReference>
<dbReference type="Pfam" id="PF05729">
    <property type="entry name" value="NACHT"/>
    <property type="match status" value="1"/>
</dbReference>
<protein>
    <recommendedName>
        <fullName evidence="6">NACHT domain-containing protein</fullName>
    </recommendedName>
</protein>
<dbReference type="Pfam" id="PF13765">
    <property type="entry name" value="PRY"/>
    <property type="match status" value="1"/>
</dbReference>
<keyword evidence="4" id="KW-0067">ATP-binding</keyword>
<keyword evidence="2" id="KW-0677">Repeat</keyword>
<dbReference type="Pfam" id="PF14484">
    <property type="entry name" value="FISNA"/>
    <property type="match status" value="1"/>
</dbReference>
<keyword evidence="1" id="KW-0433">Leucine-rich repeat</keyword>
<feature type="domain" description="NACHT" evidence="6">
    <location>
        <begin position="497"/>
        <end position="623"/>
    </location>
</feature>
<dbReference type="InterPro" id="IPR007111">
    <property type="entry name" value="NACHT_NTPase"/>
</dbReference>
<dbReference type="Gene3D" id="3.40.50.300">
    <property type="entry name" value="P-loop containing nucleotide triphosphate hydrolases"/>
    <property type="match status" value="1"/>
</dbReference>
<dbReference type="InterPro" id="IPR006574">
    <property type="entry name" value="PRY"/>
</dbReference>
<proteinExistence type="predicted"/>
<accession>A0AAW0MR51</accession>
<dbReference type="InterPro" id="IPR027417">
    <property type="entry name" value="P-loop_NTPase"/>
</dbReference>
<evidence type="ECO:0000313" key="7">
    <source>
        <dbReference type="EMBL" id="KAK7879191.1"/>
    </source>
</evidence>
<organism evidence="7 8">
    <name type="scientific">Mugilogobius chulae</name>
    <name type="common">yellowstripe goby</name>
    <dbReference type="NCBI Taxonomy" id="88201"/>
    <lineage>
        <taxon>Eukaryota</taxon>
        <taxon>Metazoa</taxon>
        <taxon>Chordata</taxon>
        <taxon>Craniata</taxon>
        <taxon>Vertebrata</taxon>
        <taxon>Euteleostomi</taxon>
        <taxon>Actinopterygii</taxon>
        <taxon>Neopterygii</taxon>
        <taxon>Teleostei</taxon>
        <taxon>Neoteleostei</taxon>
        <taxon>Acanthomorphata</taxon>
        <taxon>Gobiaria</taxon>
        <taxon>Gobiiformes</taxon>
        <taxon>Gobioidei</taxon>
        <taxon>Gobiidae</taxon>
        <taxon>Gobionellinae</taxon>
        <taxon>Mugilogobius</taxon>
    </lineage>
</organism>
<gene>
    <name evidence="7" type="ORF">WMY93_034027</name>
</gene>
<dbReference type="SMART" id="SM01288">
    <property type="entry name" value="FISNA"/>
    <property type="match status" value="1"/>
</dbReference>
<dbReference type="PROSITE" id="PS50837">
    <property type="entry name" value="NACHT"/>
    <property type="match status" value="1"/>
</dbReference>
<sequence length="623" mass="69904">LRSCNLSERSCEALSSVLSSQSSSLRVLDLSHNDLKDSGLKMLSVGLKSPHYKLEQLRLSGCLVSEEGCASLASALRSNPSHLTELDLSYNHPGDTGVKLLSALQKDPHCSLHTLRLDHAGAVRLAPGLRKYFCDLTLDPNTAHRELKLSDNKKKVTRVRQWQPYPHHQDRFEYRAQLLCVSGLTGRCYWEVQWSGELSSYHLEAYISLGAASSKHSGDRNVQISGRRLRNLSSTLPRDSHLTSLCITKSLRKLFSEKHFGLFGSAQDSGLSMDQREHREDTAPPTTSRASLGSEHSMGQPYNFKNTDDHRTELVDEPGPEVSSGQLHQTQLDSIFKLLEEDIFTFVQKELKKLHKLLSTDYPECLEPLKDEDEEQRSSSEAVLKITLNFLRRMKQKELAERLRSRSYSGVCQRKLKCELQQKCECVFEGIAKAGNPTLLKQIYTELYITEGGSSEVNQEHEVRHMETASRKPEPAETAITCEDIFKGPADTHGPIRTVLTKGVAGIGKTVLTQKFSLDWAEGKANQDIQLLFPFTFRALNVLKERSFSLVTLVHHFFSQTQAELCSFEDLQVLFIFDGLDECRLPLDFTKTKALSEPTESVSVDVLLVNLIRGACFPPLASG</sequence>
<dbReference type="SUPFAM" id="SSF52047">
    <property type="entry name" value="RNI-like"/>
    <property type="match status" value="1"/>
</dbReference>
<dbReference type="PROSITE" id="PS51450">
    <property type="entry name" value="LRR"/>
    <property type="match status" value="1"/>
</dbReference>
<dbReference type="Proteomes" id="UP001460270">
    <property type="component" value="Unassembled WGS sequence"/>
</dbReference>
<comment type="caution">
    <text evidence="7">The sequence shown here is derived from an EMBL/GenBank/DDBJ whole genome shotgun (WGS) entry which is preliminary data.</text>
</comment>
<name>A0AAW0MR51_9GOBI</name>
<dbReference type="AlphaFoldDB" id="A0AAW0MR51"/>
<keyword evidence="3" id="KW-0547">Nucleotide-binding</keyword>
<dbReference type="InterPro" id="IPR029495">
    <property type="entry name" value="NACHT-assoc"/>
</dbReference>
<evidence type="ECO:0000256" key="2">
    <source>
        <dbReference type="ARBA" id="ARBA00022737"/>
    </source>
</evidence>
<dbReference type="FunFam" id="3.40.50.300:FF:001524">
    <property type="entry name" value="Si:dkey-126g1.7"/>
    <property type="match status" value="1"/>
</dbReference>
<dbReference type="Pfam" id="PF13516">
    <property type="entry name" value="LRR_6"/>
    <property type="match status" value="2"/>
</dbReference>
<dbReference type="InterPro" id="IPR001611">
    <property type="entry name" value="Leu-rich_rpt"/>
</dbReference>
<dbReference type="InterPro" id="IPR043136">
    <property type="entry name" value="B30.2/SPRY_sf"/>
</dbReference>
<evidence type="ECO:0000259" key="6">
    <source>
        <dbReference type="PROSITE" id="PS50837"/>
    </source>
</evidence>
<keyword evidence="8" id="KW-1185">Reference proteome</keyword>
<feature type="non-terminal residue" evidence="7">
    <location>
        <position position="1"/>
    </location>
</feature>
<dbReference type="InterPro" id="IPR032675">
    <property type="entry name" value="LRR_dom_sf"/>
</dbReference>
<dbReference type="SMART" id="SM00589">
    <property type="entry name" value="PRY"/>
    <property type="match status" value="1"/>
</dbReference>
<evidence type="ECO:0000256" key="4">
    <source>
        <dbReference type="ARBA" id="ARBA00022840"/>
    </source>
</evidence>
<dbReference type="PANTHER" id="PTHR24106">
    <property type="entry name" value="NACHT, LRR AND CARD DOMAINS-CONTAINING"/>
    <property type="match status" value="1"/>
</dbReference>
<reference evidence="8" key="1">
    <citation type="submission" date="2024-04" db="EMBL/GenBank/DDBJ databases">
        <title>Salinicola lusitanus LLJ914,a marine bacterium isolated from the Okinawa Trough.</title>
        <authorList>
            <person name="Li J."/>
        </authorList>
    </citation>
    <scope>NUCLEOTIDE SEQUENCE [LARGE SCALE GENOMIC DNA]</scope>
</reference>
<dbReference type="GO" id="GO:0005524">
    <property type="term" value="F:ATP binding"/>
    <property type="evidence" value="ECO:0007669"/>
    <property type="project" value="UniProtKB-KW"/>
</dbReference>
<dbReference type="SMART" id="SM00368">
    <property type="entry name" value="LRR_RI"/>
    <property type="match status" value="4"/>
</dbReference>
<dbReference type="Gene3D" id="2.60.120.920">
    <property type="match status" value="1"/>
</dbReference>
<evidence type="ECO:0000256" key="5">
    <source>
        <dbReference type="SAM" id="MobiDB-lite"/>
    </source>
</evidence>
<dbReference type="EMBL" id="JBBPFD010000324">
    <property type="protein sequence ID" value="KAK7879191.1"/>
    <property type="molecule type" value="Genomic_DNA"/>
</dbReference>
<evidence type="ECO:0000256" key="1">
    <source>
        <dbReference type="ARBA" id="ARBA00022614"/>
    </source>
</evidence>